<comment type="caution">
    <text evidence="1">The sequence shown here is derived from an EMBL/GenBank/DDBJ whole genome shotgun (WGS) entry which is preliminary data.</text>
</comment>
<organism evidence="1 2">
    <name type="scientific">Aspergillus tubingensis</name>
    <dbReference type="NCBI Taxonomy" id="5068"/>
    <lineage>
        <taxon>Eukaryota</taxon>
        <taxon>Fungi</taxon>
        <taxon>Dikarya</taxon>
        <taxon>Ascomycota</taxon>
        <taxon>Pezizomycotina</taxon>
        <taxon>Eurotiomycetes</taxon>
        <taxon>Eurotiomycetidae</taxon>
        <taxon>Eurotiales</taxon>
        <taxon>Aspergillaceae</taxon>
        <taxon>Aspergillus</taxon>
        <taxon>Aspergillus subgen. Circumdati</taxon>
    </lineage>
</organism>
<dbReference type="EMBL" id="BRPE01000015">
    <property type="protein sequence ID" value="GLA88942.1"/>
    <property type="molecule type" value="Genomic_DNA"/>
</dbReference>
<name>A0A8H3T5H9_ASPTU</name>
<dbReference type="AlphaFoldDB" id="A0A8H3T5H9"/>
<protein>
    <submittedName>
        <fullName evidence="1">Uncharacterized protein</fullName>
    </submittedName>
</protein>
<dbReference type="Proteomes" id="UP001144157">
    <property type="component" value="Unassembled WGS sequence"/>
</dbReference>
<reference evidence="1" key="1">
    <citation type="submission" date="2022-07" db="EMBL/GenBank/DDBJ databases">
        <title>Taxonomy of Aspergillus series Nigri: significant species reduction supported by multi-species coalescent approaches.</title>
        <authorList>
            <person name="Bian C."/>
            <person name="Kusuya Y."/>
            <person name="Sklenar F."/>
            <person name="D'hooge E."/>
            <person name="Yaguchi T."/>
            <person name="Takahashi H."/>
            <person name="Hubka V."/>
        </authorList>
    </citation>
    <scope>NUCLEOTIDE SEQUENCE</scope>
    <source>
        <strain evidence="1">IFM 56815</strain>
    </source>
</reference>
<gene>
    <name evidence="1" type="ORF">AtubIFM56815_003409</name>
</gene>
<evidence type="ECO:0000313" key="1">
    <source>
        <dbReference type="EMBL" id="GLA88942.1"/>
    </source>
</evidence>
<accession>A0A8H3T5H9</accession>
<proteinExistence type="predicted"/>
<evidence type="ECO:0000313" key="2">
    <source>
        <dbReference type="Proteomes" id="UP001144157"/>
    </source>
</evidence>
<sequence>MSVPEFVVGALDQESWNEWAERYQVKGVSIYELEAYDPASKISDPQYLALRALWKVGRASEFQPDKWGIQGVEAATEKLGKLKHWKSFLEAISLETNLDEMLPIQGDLGAFTLIWYYGQLIRWAPSAADTEENANFTPWSERLRERKKDSSSKIFSEQTHTHPYATHLAEYLKIYGDPEKQRKGTCGLPSSSESQFYQSSKTACIDLDPEACSDDSRLDPSYEERKDFPQVSDEIIVNAYLLGLASVVTFSIEGVEAHWTPERKGYKVCDEKGIKLYEARTDGHMYLNGNGKTKAIVEVKPVVRAELPRVMMQEVAQMAAWIHAEKDVIQDENLTEQWLVTPAPSVFRRLLWSMNRHELYIIIAEYNGDYVDYLTNPRREAECESFMTMNQFGPWDIRNSAQVAEFAAILVAVTLQFSKGLPLI</sequence>